<dbReference type="EMBL" id="DP000011">
    <property type="protein sequence ID" value="ABA98474.1"/>
    <property type="molecule type" value="Genomic_DNA"/>
</dbReference>
<protein>
    <submittedName>
        <fullName evidence="2">Retrotransposon protein, putative, Ty3-gypsy subclass</fullName>
    </submittedName>
</protein>
<dbReference type="AlphaFoldDB" id="Q2QR45"/>
<feature type="compositionally biased region" description="Basic and acidic residues" evidence="1">
    <location>
        <begin position="101"/>
        <end position="110"/>
    </location>
</feature>
<reference evidence="2" key="2">
    <citation type="submission" date="2005-04" db="EMBL/GenBank/DDBJ databases">
        <authorList>
            <person name="Buell C.R."/>
            <person name="Wing R.A."/>
            <person name="McCombie W.A."/>
            <person name="Ouyang S."/>
        </authorList>
    </citation>
    <scope>NUCLEOTIDE SEQUENCE</scope>
</reference>
<sequence length="189" mass="20349">MRRSFWLQRRSAALARVAVAGGWRRWKGRRLGFMVEMEFRRWNGETEWRLRHGEARRSWRCKRSGAAVASAAARGGWSSPESGGAWARRGESKGGRGGLGKMEETDEGKTGGKAGSSPREVETGRRRGARRGGGGSGSVPIPWGEWGKRRWGSSPRAHGTGWGAGGAASWGGTSGHGSFSRPDGGRGRS</sequence>
<gene>
    <name evidence="2" type="ordered locus">LOC_Os12g28840</name>
</gene>
<feature type="compositionally biased region" description="Low complexity" evidence="1">
    <location>
        <begin position="70"/>
        <end position="79"/>
    </location>
</feature>
<reference evidence="2" key="1">
    <citation type="journal article" date="2005" name="BMC Biol.">
        <title>The sequence of rice chromosomes 11 and 12, rich in disease resistance genes and recent gene duplications.</title>
        <authorList>
            <consortium name="The rice chromosomes 11 and 12 sequencing consortia"/>
        </authorList>
    </citation>
    <scope>NUCLEOTIDE SEQUENCE [LARGE SCALE GENOMIC DNA]</scope>
</reference>
<name>Q2QR45_ORYSJ</name>
<reference evidence="2" key="3">
    <citation type="submission" date="2006-01" db="EMBL/GenBank/DDBJ databases">
        <authorList>
            <person name="Buell R."/>
        </authorList>
    </citation>
    <scope>NUCLEOTIDE SEQUENCE</scope>
</reference>
<accession>Q2QR45</accession>
<feature type="region of interest" description="Disordered" evidence="1">
    <location>
        <begin position="70"/>
        <end position="189"/>
    </location>
</feature>
<evidence type="ECO:0000256" key="1">
    <source>
        <dbReference type="SAM" id="MobiDB-lite"/>
    </source>
</evidence>
<organism evidence="2">
    <name type="scientific">Oryza sativa subsp. japonica</name>
    <name type="common">Rice</name>
    <dbReference type="NCBI Taxonomy" id="39947"/>
    <lineage>
        <taxon>Eukaryota</taxon>
        <taxon>Viridiplantae</taxon>
        <taxon>Streptophyta</taxon>
        <taxon>Embryophyta</taxon>
        <taxon>Tracheophyta</taxon>
        <taxon>Spermatophyta</taxon>
        <taxon>Magnoliopsida</taxon>
        <taxon>Liliopsida</taxon>
        <taxon>Poales</taxon>
        <taxon>Poaceae</taxon>
        <taxon>BOP clade</taxon>
        <taxon>Oryzoideae</taxon>
        <taxon>Oryzeae</taxon>
        <taxon>Oryzinae</taxon>
        <taxon>Oryza</taxon>
        <taxon>Oryza sativa</taxon>
    </lineage>
</organism>
<evidence type="ECO:0000313" key="2">
    <source>
        <dbReference type="EMBL" id="ABA98474.1"/>
    </source>
</evidence>
<feature type="compositionally biased region" description="Gly residues" evidence="1">
    <location>
        <begin position="160"/>
        <end position="175"/>
    </location>
</feature>
<proteinExistence type="predicted"/>